<dbReference type="Pfam" id="PF03845">
    <property type="entry name" value="Spore_permease"/>
    <property type="match status" value="1"/>
</dbReference>
<protein>
    <submittedName>
        <fullName evidence="9">Spore germination protein</fullName>
    </submittedName>
</protein>
<name>A0A1G9FDC8_9FIRM</name>
<keyword evidence="3" id="KW-0813">Transport</keyword>
<dbReference type="InterPro" id="IPR004761">
    <property type="entry name" value="Spore_GerAB"/>
</dbReference>
<dbReference type="GO" id="GO:0016020">
    <property type="term" value="C:membrane"/>
    <property type="evidence" value="ECO:0007669"/>
    <property type="project" value="UniProtKB-SubCell"/>
</dbReference>
<comment type="subcellular location">
    <subcellularLocation>
        <location evidence="1">Membrane</location>
        <topology evidence="1">Multi-pass membrane protein</topology>
    </subcellularLocation>
</comment>
<dbReference type="STRING" id="393762.SAMN05660472_02157"/>
<feature type="transmembrane region" description="Helical" evidence="8">
    <location>
        <begin position="340"/>
        <end position="359"/>
    </location>
</feature>
<keyword evidence="7 8" id="KW-0472">Membrane</keyword>
<dbReference type="AlphaFoldDB" id="A0A1G9FDC8"/>
<accession>A0A1G9FDC8</accession>
<dbReference type="PANTHER" id="PTHR34975">
    <property type="entry name" value="SPORE GERMINATION PROTEIN A2"/>
    <property type="match status" value="1"/>
</dbReference>
<feature type="transmembrane region" description="Helical" evidence="8">
    <location>
        <begin position="308"/>
        <end position="328"/>
    </location>
</feature>
<evidence type="ECO:0000256" key="2">
    <source>
        <dbReference type="ARBA" id="ARBA00007998"/>
    </source>
</evidence>
<reference evidence="9 10" key="1">
    <citation type="submission" date="2016-10" db="EMBL/GenBank/DDBJ databases">
        <authorList>
            <person name="de Groot N.N."/>
        </authorList>
    </citation>
    <scope>NUCLEOTIDE SEQUENCE [LARGE SCALE GENOMIC DNA]</scope>
    <source>
        <strain evidence="9 10">DSM 18346</strain>
    </source>
</reference>
<feature type="transmembrane region" description="Helical" evidence="8">
    <location>
        <begin position="12"/>
        <end position="30"/>
    </location>
</feature>
<feature type="transmembrane region" description="Helical" evidence="8">
    <location>
        <begin position="84"/>
        <end position="108"/>
    </location>
</feature>
<evidence type="ECO:0000256" key="1">
    <source>
        <dbReference type="ARBA" id="ARBA00004141"/>
    </source>
</evidence>
<evidence type="ECO:0000256" key="7">
    <source>
        <dbReference type="ARBA" id="ARBA00023136"/>
    </source>
</evidence>
<dbReference type="Gene3D" id="1.20.1740.10">
    <property type="entry name" value="Amino acid/polyamine transporter I"/>
    <property type="match status" value="1"/>
</dbReference>
<keyword evidence="6 8" id="KW-1133">Transmembrane helix</keyword>
<evidence type="ECO:0000313" key="9">
    <source>
        <dbReference type="EMBL" id="SDK86357.1"/>
    </source>
</evidence>
<sequence>MMFLNNDKISISQMVSIIILTIVGSGILTLPRELIEVAGSDGWLILIVGGLTVIGVSLVHGYIIRSFPGKSFFQILTLTLTKPIAYIVGIYTIVYFIGGTGYIIRIFAMTVNALLLPQTPPELTGLAVLLISAYLGRQGIEVLGRMAEFIIIPLSVVTLALFMLSWGHAQPSNLLPVLQTSPFEIIRGIPVVLFSFLGFELLLIFGGFIDKPKKSTKVGAIAIVMVLLLYQILNASTLVTLGQQQTKELLWPVINTFKSIELPGAFIEDVQVVVITLWIVTIFMTIAPFHLGATLLTMELAGGKEHSYYALLPLPFIGVVAAWDTSIADVYESLGTFSDYTVYGVILLVPLGILISMIIRGRKNKEDKVA</sequence>
<dbReference type="Proteomes" id="UP000198718">
    <property type="component" value="Unassembled WGS sequence"/>
</dbReference>
<evidence type="ECO:0000256" key="4">
    <source>
        <dbReference type="ARBA" id="ARBA00022544"/>
    </source>
</evidence>
<keyword evidence="5 8" id="KW-0812">Transmembrane</keyword>
<comment type="similarity">
    <text evidence="2">Belongs to the amino acid-polyamine-organocation (APC) superfamily. Spore germination protein (SGP) (TC 2.A.3.9) family.</text>
</comment>
<organism evidence="9 10">
    <name type="scientific">Natronincola ferrireducens</name>
    <dbReference type="NCBI Taxonomy" id="393762"/>
    <lineage>
        <taxon>Bacteria</taxon>
        <taxon>Bacillati</taxon>
        <taxon>Bacillota</taxon>
        <taxon>Clostridia</taxon>
        <taxon>Peptostreptococcales</taxon>
        <taxon>Natronincolaceae</taxon>
        <taxon>Natronincola</taxon>
    </lineage>
</organism>
<dbReference type="PANTHER" id="PTHR34975:SF2">
    <property type="entry name" value="SPORE GERMINATION PROTEIN A2"/>
    <property type="match status" value="1"/>
</dbReference>
<gene>
    <name evidence="9" type="ORF">SAMN05660472_02157</name>
</gene>
<evidence type="ECO:0000313" key="10">
    <source>
        <dbReference type="Proteomes" id="UP000198718"/>
    </source>
</evidence>
<feature type="transmembrane region" description="Helical" evidence="8">
    <location>
        <begin position="42"/>
        <end position="63"/>
    </location>
</feature>
<evidence type="ECO:0000256" key="3">
    <source>
        <dbReference type="ARBA" id="ARBA00022448"/>
    </source>
</evidence>
<keyword evidence="4" id="KW-0309">Germination</keyword>
<evidence type="ECO:0000256" key="8">
    <source>
        <dbReference type="SAM" id="Phobius"/>
    </source>
</evidence>
<dbReference type="EMBL" id="FNFP01000004">
    <property type="protein sequence ID" value="SDK86357.1"/>
    <property type="molecule type" value="Genomic_DNA"/>
</dbReference>
<proteinExistence type="inferred from homology"/>
<evidence type="ECO:0000256" key="5">
    <source>
        <dbReference type="ARBA" id="ARBA00022692"/>
    </source>
</evidence>
<dbReference type="NCBIfam" id="TIGR00912">
    <property type="entry name" value="2A0309"/>
    <property type="match status" value="1"/>
</dbReference>
<feature type="transmembrane region" description="Helical" evidence="8">
    <location>
        <begin position="221"/>
        <end position="241"/>
    </location>
</feature>
<feature type="transmembrane region" description="Helical" evidence="8">
    <location>
        <begin position="149"/>
        <end position="169"/>
    </location>
</feature>
<feature type="transmembrane region" description="Helical" evidence="8">
    <location>
        <begin position="272"/>
        <end position="296"/>
    </location>
</feature>
<dbReference type="GO" id="GO:0009847">
    <property type="term" value="P:spore germination"/>
    <property type="evidence" value="ECO:0007669"/>
    <property type="project" value="InterPro"/>
</dbReference>
<feature type="transmembrane region" description="Helical" evidence="8">
    <location>
        <begin position="189"/>
        <end position="209"/>
    </location>
</feature>
<keyword evidence="10" id="KW-1185">Reference proteome</keyword>
<evidence type="ECO:0000256" key="6">
    <source>
        <dbReference type="ARBA" id="ARBA00022989"/>
    </source>
</evidence>